<dbReference type="SUPFAM" id="SSF54991">
    <property type="entry name" value="Anticodon-binding domain of PheRS"/>
    <property type="match status" value="1"/>
</dbReference>
<evidence type="ECO:0000256" key="5">
    <source>
        <dbReference type="ARBA" id="ARBA00022555"/>
    </source>
</evidence>
<comment type="subunit">
    <text evidence="3 15">Tetramer of two alpha and two beta subunits.</text>
</comment>
<dbReference type="InterPro" id="IPR041616">
    <property type="entry name" value="PheRS_beta_core"/>
</dbReference>
<dbReference type="SMART" id="SM00873">
    <property type="entry name" value="B3_4"/>
    <property type="match status" value="1"/>
</dbReference>
<comment type="catalytic activity">
    <reaction evidence="14 15">
        <text>tRNA(Phe) + L-phenylalanine + ATP = L-phenylalanyl-tRNA(Phe) + AMP + diphosphate + H(+)</text>
        <dbReference type="Rhea" id="RHEA:19413"/>
        <dbReference type="Rhea" id="RHEA-COMP:9668"/>
        <dbReference type="Rhea" id="RHEA-COMP:9699"/>
        <dbReference type="ChEBI" id="CHEBI:15378"/>
        <dbReference type="ChEBI" id="CHEBI:30616"/>
        <dbReference type="ChEBI" id="CHEBI:33019"/>
        <dbReference type="ChEBI" id="CHEBI:58095"/>
        <dbReference type="ChEBI" id="CHEBI:78442"/>
        <dbReference type="ChEBI" id="CHEBI:78531"/>
        <dbReference type="ChEBI" id="CHEBI:456215"/>
        <dbReference type="EC" id="6.1.1.20"/>
    </reaction>
</comment>
<dbReference type="EC" id="6.1.1.20" evidence="15"/>
<dbReference type="GO" id="GO:0004826">
    <property type="term" value="F:phenylalanine-tRNA ligase activity"/>
    <property type="evidence" value="ECO:0007669"/>
    <property type="project" value="UniProtKB-EC"/>
</dbReference>
<evidence type="ECO:0000256" key="6">
    <source>
        <dbReference type="ARBA" id="ARBA00022598"/>
    </source>
</evidence>
<dbReference type="NCBIfam" id="TIGR00472">
    <property type="entry name" value="pheT_bact"/>
    <property type="match status" value="1"/>
</dbReference>
<dbReference type="CDD" id="cd00769">
    <property type="entry name" value="PheRS_beta_core"/>
    <property type="match status" value="1"/>
</dbReference>
<dbReference type="InterPro" id="IPR004532">
    <property type="entry name" value="Phe-tRNA-ligase_IIc_bsu_bact"/>
</dbReference>
<gene>
    <name evidence="15" type="primary">pheT</name>
    <name evidence="20" type="ORF">JJN12_02130</name>
</gene>
<dbReference type="InterPro" id="IPR005121">
    <property type="entry name" value="Fdx_antiC-bd"/>
</dbReference>
<organism evidence="20 21">
    <name type="scientific">Catonella massiliensis</name>
    <dbReference type="NCBI Taxonomy" id="2799636"/>
    <lineage>
        <taxon>Bacteria</taxon>
        <taxon>Bacillati</taxon>
        <taxon>Bacillota</taxon>
        <taxon>Clostridia</taxon>
        <taxon>Lachnospirales</taxon>
        <taxon>Lachnospiraceae</taxon>
        <taxon>Catonella</taxon>
    </lineage>
</organism>
<dbReference type="Gene3D" id="3.30.56.10">
    <property type="match status" value="2"/>
</dbReference>
<sequence length="812" mass="89892">MNTPLSWIKEMVPGLDCTPAEYMDAMTLSGTKAESAQYFDKNLDKIVVGRINKIERHPDADKLVICQVQIDEDGKEIQIVTGAPNAFEGAVVPVVLDGGRVACDHSGNKPGEGFVIKAGKLRGVDSAGMMCSIDELGRDKTYYPEADEEGLYIFNKIEGGSKLKLGSDALIPLGLRDALVEYEVTSNRVDCFGMEGIAREAAATFRKEFKPPVIKETGNNEKAEDYISVEIKDNELCKRYVARVVKNVKIAPSPLWMQRKLSAVGIRPINNIVDITNYVMTELSQPMHAYDIDTIDERKIVVERAANGEKFTTLDGVERELDDTVLLIKDGKKAVGIAGIMGGENSKINEGLNTVLLEAACFDGTNIRLSSKKIGLRTDASGKFEKGLHPETALLAMNRACTLIEEIGAGEVACGVVDVYPVKEGDREVEFDLDACNRLLGTSISLDMAREYFDRLGIKINDDLKSVVVPYFRQDLLRNADLAEELARFFGYDKIPTTLPSGESTAGGETFGMEIEGKARELAEQFGFCEGMTFSFESPKVFDRLLLPLDAKEREAIEIKNPLGEDYSIMRTQIINGMLTSLGTNSARRNKNVRLYEISNIYLAKKLPLEDYPEERKQFCLGMYGEGDFFVLKGVIEEFLYKVGMKKLPSYNADAGKTFLHPGRQALIIYEDAVVGYFGEVHPLVQEAYGIAERTYVANIDLSVICKKANFTVKYEGIAKFPSVVRDISLVMDKSLTAGEIEKIIRSESGAILESLELFDIYEGERIGADKKSMAYSITFRNKEKTLEESEISAVMEKILKGLQTIGAVLRS</sequence>
<dbReference type="Pfam" id="PF03484">
    <property type="entry name" value="B5"/>
    <property type="match status" value="1"/>
</dbReference>
<evidence type="ECO:0000256" key="12">
    <source>
        <dbReference type="ARBA" id="ARBA00022917"/>
    </source>
</evidence>
<feature type="domain" description="TRNA-binding" evidence="17">
    <location>
        <begin position="40"/>
        <end position="164"/>
    </location>
</feature>
<keyword evidence="9 15" id="KW-0067">ATP-binding</keyword>
<keyword evidence="4 15" id="KW-0963">Cytoplasm</keyword>
<comment type="cofactor">
    <cofactor evidence="15">
        <name>Mg(2+)</name>
        <dbReference type="ChEBI" id="CHEBI:18420"/>
    </cofactor>
    <text evidence="15">Binds 2 magnesium ions per tetramer.</text>
</comment>
<dbReference type="PROSITE" id="PS50886">
    <property type="entry name" value="TRBD"/>
    <property type="match status" value="1"/>
</dbReference>
<comment type="caution">
    <text evidence="20">The sequence shown here is derived from an EMBL/GenBank/DDBJ whole genome shotgun (WGS) entry which is preliminary data.</text>
</comment>
<dbReference type="PROSITE" id="PS51447">
    <property type="entry name" value="FDX_ACB"/>
    <property type="match status" value="1"/>
</dbReference>
<keyword evidence="21" id="KW-1185">Reference proteome</keyword>
<dbReference type="Gene3D" id="2.40.50.140">
    <property type="entry name" value="Nucleic acid-binding proteins"/>
    <property type="match status" value="1"/>
</dbReference>
<evidence type="ECO:0000256" key="13">
    <source>
        <dbReference type="ARBA" id="ARBA00023146"/>
    </source>
</evidence>
<evidence type="ECO:0000313" key="21">
    <source>
        <dbReference type="Proteomes" id="UP000604730"/>
    </source>
</evidence>
<evidence type="ECO:0000313" key="20">
    <source>
        <dbReference type="EMBL" id="MBK5896585.1"/>
    </source>
</evidence>
<keyword evidence="5 16" id="KW-0820">tRNA-binding</keyword>
<feature type="binding site" evidence="15">
    <location>
        <position position="481"/>
    </location>
    <ligand>
        <name>Mg(2+)</name>
        <dbReference type="ChEBI" id="CHEBI:18420"/>
        <note>shared with alpha subunit</note>
    </ligand>
</feature>
<dbReference type="Gene3D" id="3.30.70.380">
    <property type="entry name" value="Ferrodoxin-fold anticodon-binding domain"/>
    <property type="match status" value="1"/>
</dbReference>
<evidence type="ECO:0000256" key="11">
    <source>
        <dbReference type="ARBA" id="ARBA00022884"/>
    </source>
</evidence>
<dbReference type="SUPFAM" id="SSF56037">
    <property type="entry name" value="PheT/TilS domain"/>
    <property type="match status" value="1"/>
</dbReference>
<dbReference type="PANTHER" id="PTHR10947">
    <property type="entry name" value="PHENYLALANYL-TRNA SYNTHETASE BETA CHAIN AND LEUCINE-RICH REPEAT-CONTAINING PROTEIN 47"/>
    <property type="match status" value="1"/>
</dbReference>
<keyword evidence="11 16" id="KW-0694">RNA-binding</keyword>
<evidence type="ECO:0000256" key="15">
    <source>
        <dbReference type="HAMAP-Rule" id="MF_00283"/>
    </source>
</evidence>
<name>A0ABS1IXF4_9FIRM</name>
<keyword evidence="6 15" id="KW-0436">Ligase</keyword>
<evidence type="ECO:0000256" key="9">
    <source>
        <dbReference type="ARBA" id="ARBA00022840"/>
    </source>
</evidence>
<evidence type="ECO:0000256" key="14">
    <source>
        <dbReference type="ARBA" id="ARBA00049255"/>
    </source>
</evidence>
<evidence type="ECO:0000256" key="3">
    <source>
        <dbReference type="ARBA" id="ARBA00011209"/>
    </source>
</evidence>
<dbReference type="SUPFAM" id="SSF50249">
    <property type="entry name" value="Nucleic acid-binding proteins"/>
    <property type="match status" value="1"/>
</dbReference>
<dbReference type="Pfam" id="PF17759">
    <property type="entry name" value="tRNA_synthFbeta"/>
    <property type="match status" value="1"/>
</dbReference>
<dbReference type="PANTHER" id="PTHR10947:SF0">
    <property type="entry name" value="PHENYLALANINE--TRNA LIGASE BETA SUBUNIT"/>
    <property type="match status" value="1"/>
</dbReference>
<evidence type="ECO:0000256" key="8">
    <source>
        <dbReference type="ARBA" id="ARBA00022741"/>
    </source>
</evidence>
<dbReference type="InterPro" id="IPR036690">
    <property type="entry name" value="Fdx_antiC-bd_sf"/>
</dbReference>
<comment type="similarity">
    <text evidence="2 15">Belongs to the phenylalanyl-tRNA synthetase beta subunit family. Type 1 subfamily.</text>
</comment>
<dbReference type="Pfam" id="PF03483">
    <property type="entry name" value="B3_4"/>
    <property type="match status" value="1"/>
</dbReference>
<dbReference type="InterPro" id="IPR002547">
    <property type="entry name" value="tRNA-bd_dom"/>
</dbReference>
<dbReference type="InterPro" id="IPR033714">
    <property type="entry name" value="tRNA_bind_bactPheRS"/>
</dbReference>
<dbReference type="SMART" id="SM00874">
    <property type="entry name" value="B5"/>
    <property type="match status" value="1"/>
</dbReference>
<keyword evidence="8 15" id="KW-0547">Nucleotide-binding</keyword>
<dbReference type="HAMAP" id="MF_00283">
    <property type="entry name" value="Phe_tRNA_synth_beta1"/>
    <property type="match status" value="1"/>
</dbReference>
<evidence type="ECO:0000256" key="7">
    <source>
        <dbReference type="ARBA" id="ARBA00022723"/>
    </source>
</evidence>
<dbReference type="InterPro" id="IPR005146">
    <property type="entry name" value="B3/B4_tRNA-bd"/>
</dbReference>
<dbReference type="SUPFAM" id="SSF55681">
    <property type="entry name" value="Class II aaRS and biotin synthetases"/>
    <property type="match status" value="1"/>
</dbReference>
<feature type="domain" description="B5" evidence="19">
    <location>
        <begin position="424"/>
        <end position="497"/>
    </location>
</feature>
<keyword evidence="13 15" id="KW-0030">Aminoacyl-tRNA synthetase</keyword>
<dbReference type="InterPro" id="IPR045060">
    <property type="entry name" value="Phe-tRNA-ligase_IIc_bsu"/>
</dbReference>
<proteinExistence type="inferred from homology"/>
<dbReference type="InterPro" id="IPR005147">
    <property type="entry name" value="tRNA_synthase_B5-dom"/>
</dbReference>
<protein>
    <recommendedName>
        <fullName evidence="15">Phenylalanine--tRNA ligase beta subunit</fullName>
        <ecNumber evidence="15">6.1.1.20</ecNumber>
    </recommendedName>
    <alternativeName>
        <fullName evidence="15">Phenylalanyl-tRNA synthetase beta subunit</fullName>
        <shortName evidence="15">PheRS</shortName>
    </alternativeName>
</protein>
<dbReference type="Pfam" id="PF03147">
    <property type="entry name" value="FDX-ACB"/>
    <property type="match status" value="1"/>
</dbReference>
<dbReference type="Gene3D" id="3.50.40.10">
    <property type="entry name" value="Phenylalanyl-trna Synthetase, Chain B, domain 3"/>
    <property type="match status" value="1"/>
</dbReference>
<evidence type="ECO:0000256" key="2">
    <source>
        <dbReference type="ARBA" id="ARBA00008653"/>
    </source>
</evidence>
<keyword evidence="10 15" id="KW-0460">Magnesium</keyword>
<keyword evidence="7 15" id="KW-0479">Metal-binding</keyword>
<keyword evidence="12 15" id="KW-0648">Protein biosynthesis</keyword>
<evidence type="ECO:0000256" key="10">
    <source>
        <dbReference type="ARBA" id="ARBA00022842"/>
    </source>
</evidence>
<evidence type="ECO:0000256" key="16">
    <source>
        <dbReference type="PROSITE-ProRule" id="PRU00209"/>
    </source>
</evidence>
<feature type="binding site" evidence="15">
    <location>
        <position position="475"/>
    </location>
    <ligand>
        <name>Mg(2+)</name>
        <dbReference type="ChEBI" id="CHEBI:18420"/>
        <note>shared with alpha subunit</note>
    </ligand>
</feature>
<evidence type="ECO:0000259" key="18">
    <source>
        <dbReference type="PROSITE" id="PS51447"/>
    </source>
</evidence>
<feature type="domain" description="FDX-ACB" evidence="18">
    <location>
        <begin position="719"/>
        <end position="811"/>
    </location>
</feature>
<dbReference type="InterPro" id="IPR009061">
    <property type="entry name" value="DNA-bd_dom_put_sf"/>
</dbReference>
<evidence type="ECO:0000256" key="4">
    <source>
        <dbReference type="ARBA" id="ARBA00022490"/>
    </source>
</evidence>
<comment type="subcellular location">
    <subcellularLocation>
        <location evidence="1 15">Cytoplasm</location>
    </subcellularLocation>
</comment>
<dbReference type="Proteomes" id="UP000604730">
    <property type="component" value="Unassembled WGS sequence"/>
</dbReference>
<accession>A0ABS1IXF4</accession>
<dbReference type="CDD" id="cd02796">
    <property type="entry name" value="tRNA_bind_bactPheRS"/>
    <property type="match status" value="1"/>
</dbReference>
<feature type="binding site" evidence="15">
    <location>
        <position position="485"/>
    </location>
    <ligand>
        <name>Mg(2+)</name>
        <dbReference type="ChEBI" id="CHEBI:18420"/>
        <note>shared with alpha subunit</note>
    </ligand>
</feature>
<evidence type="ECO:0000256" key="1">
    <source>
        <dbReference type="ARBA" id="ARBA00004496"/>
    </source>
</evidence>
<evidence type="ECO:0000259" key="17">
    <source>
        <dbReference type="PROSITE" id="PS50886"/>
    </source>
</evidence>
<feature type="binding site" evidence="15">
    <location>
        <position position="484"/>
    </location>
    <ligand>
        <name>Mg(2+)</name>
        <dbReference type="ChEBI" id="CHEBI:18420"/>
        <note>shared with alpha subunit</note>
    </ligand>
</feature>
<dbReference type="SMART" id="SM00896">
    <property type="entry name" value="FDX-ACB"/>
    <property type="match status" value="1"/>
</dbReference>
<dbReference type="EMBL" id="JAEPRJ010000001">
    <property type="protein sequence ID" value="MBK5896585.1"/>
    <property type="molecule type" value="Genomic_DNA"/>
</dbReference>
<evidence type="ECO:0000259" key="19">
    <source>
        <dbReference type="PROSITE" id="PS51483"/>
    </source>
</evidence>
<dbReference type="InterPro" id="IPR020825">
    <property type="entry name" value="Phe-tRNA_synthase-like_B3/B4"/>
</dbReference>
<dbReference type="RefSeq" id="WP_208428148.1">
    <property type="nucleotide sequence ID" value="NZ_JAEPRJ010000001.1"/>
</dbReference>
<dbReference type="InterPro" id="IPR012340">
    <property type="entry name" value="NA-bd_OB-fold"/>
</dbReference>
<dbReference type="InterPro" id="IPR045864">
    <property type="entry name" value="aa-tRNA-synth_II/BPL/LPL"/>
</dbReference>
<dbReference type="PROSITE" id="PS51483">
    <property type="entry name" value="B5"/>
    <property type="match status" value="1"/>
</dbReference>
<dbReference type="Gene3D" id="3.30.930.10">
    <property type="entry name" value="Bira Bifunctional Protein, Domain 2"/>
    <property type="match status" value="1"/>
</dbReference>
<reference evidence="20 21" key="1">
    <citation type="submission" date="2021-01" db="EMBL/GenBank/DDBJ databases">
        <title>Isolation and description of Catonella massiliensis sp. nov., a novel Catonella species, isolated from a stable periodontitis subject.</title>
        <authorList>
            <person name="Antezack A."/>
            <person name="Boxberger M."/>
            <person name="La Scola B."/>
            <person name="Monnet-Corti V."/>
        </authorList>
    </citation>
    <scope>NUCLEOTIDE SEQUENCE [LARGE SCALE GENOMIC DNA]</scope>
    <source>
        <strain evidence="20 21">Marseille-Q4567</strain>
    </source>
</reference>
<dbReference type="SUPFAM" id="SSF46955">
    <property type="entry name" value="Putative DNA-binding domain"/>
    <property type="match status" value="1"/>
</dbReference>
<dbReference type="Pfam" id="PF01588">
    <property type="entry name" value="tRNA_bind"/>
    <property type="match status" value="1"/>
</dbReference>